<organism evidence="6 7">
    <name type="scientific">Cuscuta europaea</name>
    <name type="common">European dodder</name>
    <dbReference type="NCBI Taxonomy" id="41803"/>
    <lineage>
        <taxon>Eukaryota</taxon>
        <taxon>Viridiplantae</taxon>
        <taxon>Streptophyta</taxon>
        <taxon>Embryophyta</taxon>
        <taxon>Tracheophyta</taxon>
        <taxon>Spermatophyta</taxon>
        <taxon>Magnoliopsida</taxon>
        <taxon>eudicotyledons</taxon>
        <taxon>Gunneridae</taxon>
        <taxon>Pentapetalae</taxon>
        <taxon>asterids</taxon>
        <taxon>lamiids</taxon>
        <taxon>Solanales</taxon>
        <taxon>Convolvulaceae</taxon>
        <taxon>Cuscuteae</taxon>
        <taxon>Cuscuta</taxon>
        <taxon>Cuscuta subgen. Cuscuta</taxon>
    </lineage>
</organism>
<dbReference type="PROSITE" id="PS51292">
    <property type="entry name" value="ZF_RING_CH"/>
    <property type="match status" value="1"/>
</dbReference>
<evidence type="ECO:0000313" key="6">
    <source>
        <dbReference type="EMBL" id="CAH9105543.1"/>
    </source>
</evidence>
<dbReference type="Pfam" id="PF12906">
    <property type="entry name" value="RINGv"/>
    <property type="match status" value="1"/>
</dbReference>
<dbReference type="Pfam" id="PF12428">
    <property type="entry name" value="DUF3675"/>
    <property type="match status" value="1"/>
</dbReference>
<keyword evidence="4" id="KW-1133">Transmembrane helix</keyword>
<keyword evidence="3" id="KW-0862">Zinc</keyword>
<evidence type="ECO:0000256" key="4">
    <source>
        <dbReference type="SAM" id="Phobius"/>
    </source>
</evidence>
<dbReference type="AlphaFoldDB" id="A0A9P0ZJZ2"/>
<evidence type="ECO:0000256" key="3">
    <source>
        <dbReference type="ARBA" id="ARBA00022833"/>
    </source>
</evidence>
<keyword evidence="4" id="KW-0472">Membrane</keyword>
<dbReference type="GO" id="GO:0004842">
    <property type="term" value="F:ubiquitin-protein transferase activity"/>
    <property type="evidence" value="ECO:0007669"/>
    <property type="project" value="TreeGrafter"/>
</dbReference>
<feature type="transmembrane region" description="Helical" evidence="4">
    <location>
        <begin position="180"/>
        <end position="201"/>
    </location>
</feature>
<evidence type="ECO:0000256" key="1">
    <source>
        <dbReference type="ARBA" id="ARBA00022723"/>
    </source>
</evidence>
<evidence type="ECO:0000313" key="7">
    <source>
        <dbReference type="Proteomes" id="UP001152484"/>
    </source>
</evidence>
<evidence type="ECO:0000259" key="5">
    <source>
        <dbReference type="PROSITE" id="PS51292"/>
    </source>
</evidence>
<dbReference type="InterPro" id="IPR011016">
    <property type="entry name" value="Znf_RING-CH"/>
</dbReference>
<dbReference type="InterPro" id="IPR013083">
    <property type="entry name" value="Znf_RING/FYVE/PHD"/>
</dbReference>
<keyword evidence="2" id="KW-0863">Zinc-finger</keyword>
<proteinExistence type="predicted"/>
<dbReference type="GO" id="GO:0008270">
    <property type="term" value="F:zinc ion binding"/>
    <property type="evidence" value="ECO:0007669"/>
    <property type="project" value="UniProtKB-KW"/>
</dbReference>
<dbReference type="Proteomes" id="UP001152484">
    <property type="component" value="Unassembled WGS sequence"/>
</dbReference>
<dbReference type="SMART" id="SM00744">
    <property type="entry name" value="RINGv"/>
    <property type="match status" value="1"/>
</dbReference>
<dbReference type="OrthoDB" id="264354at2759"/>
<comment type="caution">
    <text evidence="6">The sequence shown here is derived from an EMBL/GenBank/DDBJ whole genome shotgun (WGS) entry which is preliminary data.</text>
</comment>
<dbReference type="Gene3D" id="3.30.40.10">
    <property type="entry name" value="Zinc/RING finger domain, C3HC4 (zinc finger)"/>
    <property type="match status" value="1"/>
</dbReference>
<accession>A0A9P0ZJZ2</accession>
<reference evidence="6" key="1">
    <citation type="submission" date="2022-07" db="EMBL/GenBank/DDBJ databases">
        <authorList>
            <person name="Macas J."/>
            <person name="Novak P."/>
            <person name="Neumann P."/>
        </authorList>
    </citation>
    <scope>NUCLEOTIDE SEQUENCE</scope>
</reference>
<dbReference type="PANTHER" id="PTHR23012">
    <property type="entry name" value="RING/FYVE/PHD ZINC FINGER DOMAIN-CONTAINING"/>
    <property type="match status" value="1"/>
</dbReference>
<feature type="domain" description="RING-CH-type" evidence="5">
    <location>
        <begin position="56"/>
        <end position="116"/>
    </location>
</feature>
<protein>
    <recommendedName>
        <fullName evidence="5">RING-CH-type domain-containing protein</fullName>
    </recommendedName>
</protein>
<dbReference type="InterPro" id="IPR022143">
    <property type="entry name" value="DUF3675"/>
</dbReference>
<dbReference type="SUPFAM" id="SSF57850">
    <property type="entry name" value="RING/U-box"/>
    <property type="match status" value="1"/>
</dbReference>
<gene>
    <name evidence="6" type="ORF">CEURO_LOCUS16939</name>
</gene>
<keyword evidence="1" id="KW-0479">Metal-binding</keyword>
<keyword evidence="7" id="KW-1185">Reference proteome</keyword>
<keyword evidence="4" id="KW-0812">Transmembrane</keyword>
<feature type="transmembrane region" description="Helical" evidence="4">
    <location>
        <begin position="207"/>
        <end position="228"/>
    </location>
</feature>
<dbReference type="FunFam" id="3.30.40.10:FF:000337">
    <property type="entry name" value="Zinc finger family protein"/>
    <property type="match status" value="1"/>
</dbReference>
<evidence type="ECO:0000256" key="2">
    <source>
        <dbReference type="ARBA" id="ARBA00022771"/>
    </source>
</evidence>
<dbReference type="InterPro" id="IPR033275">
    <property type="entry name" value="MARCH-like"/>
</dbReference>
<dbReference type="GO" id="GO:0016567">
    <property type="term" value="P:protein ubiquitination"/>
    <property type="evidence" value="ECO:0007669"/>
    <property type="project" value="TreeGrafter"/>
</dbReference>
<dbReference type="EMBL" id="CAMAPE010000048">
    <property type="protein sequence ID" value="CAH9105543.1"/>
    <property type="molecule type" value="Genomic_DNA"/>
</dbReference>
<name>A0A9P0ZJZ2_CUSEU</name>
<sequence>MGDHFALPVGLMLTDSTLEAVIQSKNLSIPAAVENLSADFSSHRIDIDDQGVGSSPRALLLVECRICHDEDEDLNMEIPCSCRGSLKYVHRRCVQRWCNEKGDTVCEICHQQFKPGYTATPRLFHHSRIPLNLRENWYTSGRDRHIPPYITLVSTEHNFMDPNIQEHCAYTPRSLICCRIVVITFMLLMILRHTLPVIIYGARDYSVTLFILLVLRTIGILLPIYVMVKAAYTSVRRRRRTHPAEDGDHNSSLAMLEEGDELLLLQPSQQSQIVHLH</sequence>
<dbReference type="PANTHER" id="PTHR23012:SF174">
    <property type="entry name" value="OS01G0121200 PROTEIN"/>
    <property type="match status" value="1"/>
</dbReference>
<dbReference type="GO" id="GO:0016020">
    <property type="term" value="C:membrane"/>
    <property type="evidence" value="ECO:0007669"/>
    <property type="project" value="TreeGrafter"/>
</dbReference>
<dbReference type="CDD" id="cd16495">
    <property type="entry name" value="RING_CH-C4HC3_MARCH"/>
    <property type="match status" value="1"/>
</dbReference>